<dbReference type="EMBL" id="JACHFD010000010">
    <property type="protein sequence ID" value="MBB5352142.1"/>
    <property type="molecule type" value="Genomic_DNA"/>
</dbReference>
<sequence>MMESAPPTLPEQIRPFGSLPDGREAQLITLTNAQGLTASVTNFGAALVSVLTPDRNGTLADITLGYDSVAGYASSANPYFGATVGRFGNRIASGTLTIGDEFLQLATNNEPGGKPCHLHGGTVGFTRKLWEIVSVDSTRVELRYLSPDGDDGYPGALDTRVTYHLTDDNELIWEATATTDRTTVVNLVHHSYWNLSGDPQRDIHDHLLRLHASHYLPTDAGLIPTGEIRPVRGTPLDFTQTTAIGDRIDDDFTCLQFANGYDHAWVLDGDETADVFPAAVLHHPETGRTIEVFTNQPAVQVYCGNFLSPECFQPPHQTGKGGVSYPFRSGVCLETENFPDAPNQPDFPSPFLHPGETYRHIEVHRFSTR</sequence>
<evidence type="ECO:0000256" key="3">
    <source>
        <dbReference type="ARBA" id="ARBA00023235"/>
    </source>
</evidence>
<feature type="region of interest" description="Disordered" evidence="9">
    <location>
        <begin position="1"/>
        <end position="20"/>
    </location>
</feature>
<comment type="pathway">
    <text evidence="1 5">Carbohydrate metabolism; hexose metabolism.</text>
</comment>
<comment type="catalytic activity">
    <reaction evidence="5">
        <text>alpha-D-glucose = beta-D-glucose</text>
        <dbReference type="Rhea" id="RHEA:10264"/>
        <dbReference type="ChEBI" id="CHEBI:15903"/>
        <dbReference type="ChEBI" id="CHEBI:17925"/>
        <dbReference type="EC" id="5.1.3.3"/>
    </reaction>
</comment>
<dbReference type="CDD" id="cd09019">
    <property type="entry name" value="galactose_mutarotase_like"/>
    <property type="match status" value="1"/>
</dbReference>
<feature type="binding site" evidence="8">
    <location>
        <begin position="190"/>
        <end position="192"/>
    </location>
    <ligand>
        <name>beta-D-galactose</name>
        <dbReference type="ChEBI" id="CHEBI:27667"/>
    </ligand>
</feature>
<evidence type="ECO:0000256" key="4">
    <source>
        <dbReference type="ARBA" id="ARBA00023277"/>
    </source>
</evidence>
<keyword evidence="3 5" id="KW-0413">Isomerase</keyword>
<dbReference type="InterPro" id="IPR047215">
    <property type="entry name" value="Galactose_mutarotase-like"/>
</dbReference>
<evidence type="ECO:0000313" key="10">
    <source>
        <dbReference type="EMBL" id="MBB5352142.1"/>
    </source>
</evidence>
<evidence type="ECO:0000256" key="8">
    <source>
        <dbReference type="PIRSR" id="PIRSR005096-3"/>
    </source>
</evidence>
<dbReference type="UniPathway" id="UPA00242"/>
<accession>A0A840V2C2</accession>
<dbReference type="SUPFAM" id="SSF74650">
    <property type="entry name" value="Galactose mutarotase-like"/>
    <property type="match status" value="1"/>
</dbReference>
<dbReference type="GO" id="GO:0005737">
    <property type="term" value="C:cytoplasm"/>
    <property type="evidence" value="ECO:0007669"/>
    <property type="project" value="TreeGrafter"/>
</dbReference>
<dbReference type="GO" id="GO:0030246">
    <property type="term" value="F:carbohydrate binding"/>
    <property type="evidence" value="ECO:0007669"/>
    <property type="project" value="InterPro"/>
</dbReference>
<dbReference type="RefSeq" id="WP_184018907.1">
    <property type="nucleotide sequence ID" value="NZ_JACHFD010000010.1"/>
</dbReference>
<evidence type="ECO:0000256" key="5">
    <source>
        <dbReference type="PIRNR" id="PIRNR005096"/>
    </source>
</evidence>
<keyword evidence="4 5" id="KW-0119">Carbohydrate metabolism</keyword>
<name>A0A840V2C2_9BACT</name>
<dbReference type="GO" id="GO:0004034">
    <property type="term" value="F:aldose 1-epimerase activity"/>
    <property type="evidence" value="ECO:0007669"/>
    <property type="project" value="UniProtKB-EC"/>
</dbReference>
<evidence type="ECO:0000256" key="1">
    <source>
        <dbReference type="ARBA" id="ARBA00005028"/>
    </source>
</evidence>
<dbReference type="InterPro" id="IPR014718">
    <property type="entry name" value="GH-type_carb-bd"/>
</dbReference>
<gene>
    <name evidence="10" type="ORF">HNR46_002383</name>
</gene>
<dbReference type="GO" id="GO:0006006">
    <property type="term" value="P:glucose metabolic process"/>
    <property type="evidence" value="ECO:0007669"/>
    <property type="project" value="TreeGrafter"/>
</dbReference>
<dbReference type="Proteomes" id="UP000557717">
    <property type="component" value="Unassembled WGS sequence"/>
</dbReference>
<dbReference type="PANTHER" id="PTHR10091">
    <property type="entry name" value="ALDOSE-1-EPIMERASE"/>
    <property type="match status" value="1"/>
</dbReference>
<dbReference type="NCBIfam" id="NF008277">
    <property type="entry name" value="PRK11055.1"/>
    <property type="match status" value="1"/>
</dbReference>
<feature type="binding site" evidence="7">
    <location>
        <position position="262"/>
    </location>
    <ligand>
        <name>beta-D-galactose</name>
        <dbReference type="ChEBI" id="CHEBI:27667"/>
    </ligand>
</feature>
<evidence type="ECO:0000256" key="9">
    <source>
        <dbReference type="SAM" id="MobiDB-lite"/>
    </source>
</evidence>
<reference evidence="10 11" key="1">
    <citation type="submission" date="2020-08" db="EMBL/GenBank/DDBJ databases">
        <title>Genomic Encyclopedia of Type Strains, Phase IV (KMG-IV): sequencing the most valuable type-strain genomes for metagenomic binning, comparative biology and taxonomic classification.</title>
        <authorList>
            <person name="Goeker M."/>
        </authorList>
    </citation>
    <scope>NUCLEOTIDE SEQUENCE [LARGE SCALE GENOMIC DNA]</scope>
    <source>
        <strain evidence="10 11">YC6886</strain>
    </source>
</reference>
<evidence type="ECO:0000313" key="11">
    <source>
        <dbReference type="Proteomes" id="UP000557717"/>
    </source>
</evidence>
<feature type="binding site" evidence="8">
    <location>
        <begin position="89"/>
        <end position="90"/>
    </location>
    <ligand>
        <name>beta-D-galactose</name>
        <dbReference type="ChEBI" id="CHEBI:27667"/>
    </ligand>
</feature>
<dbReference type="PANTHER" id="PTHR10091:SF0">
    <property type="entry name" value="GALACTOSE MUTAROTASE"/>
    <property type="match status" value="1"/>
</dbReference>
<proteinExistence type="inferred from homology"/>
<feature type="active site" description="Proton acceptor" evidence="6">
    <location>
        <position position="334"/>
    </location>
</feature>
<dbReference type="EC" id="5.1.3.3" evidence="5"/>
<dbReference type="AlphaFoldDB" id="A0A840V2C2"/>
<dbReference type="GO" id="GO:0033499">
    <property type="term" value="P:galactose catabolic process via UDP-galactose, Leloir pathway"/>
    <property type="evidence" value="ECO:0007669"/>
    <property type="project" value="TreeGrafter"/>
</dbReference>
<dbReference type="Pfam" id="PF01263">
    <property type="entry name" value="Aldose_epim"/>
    <property type="match status" value="1"/>
</dbReference>
<dbReference type="InterPro" id="IPR015443">
    <property type="entry name" value="Aldose_1-epimerase"/>
</dbReference>
<dbReference type="InterPro" id="IPR011013">
    <property type="entry name" value="Gal_mutarotase_sf_dom"/>
</dbReference>
<organism evidence="10 11">
    <name type="scientific">Haloferula luteola</name>
    <dbReference type="NCBI Taxonomy" id="595692"/>
    <lineage>
        <taxon>Bacteria</taxon>
        <taxon>Pseudomonadati</taxon>
        <taxon>Verrucomicrobiota</taxon>
        <taxon>Verrucomicrobiia</taxon>
        <taxon>Verrucomicrobiales</taxon>
        <taxon>Verrucomicrobiaceae</taxon>
        <taxon>Haloferula</taxon>
    </lineage>
</organism>
<evidence type="ECO:0000256" key="6">
    <source>
        <dbReference type="PIRSR" id="PIRSR005096-1"/>
    </source>
</evidence>
<feature type="active site" description="Proton donor" evidence="6">
    <location>
        <position position="190"/>
    </location>
</feature>
<dbReference type="Gene3D" id="2.70.98.10">
    <property type="match status" value="1"/>
</dbReference>
<evidence type="ECO:0000256" key="2">
    <source>
        <dbReference type="ARBA" id="ARBA00006206"/>
    </source>
</evidence>
<comment type="caution">
    <text evidence="10">The sequence shown here is derived from an EMBL/GenBank/DDBJ whole genome shotgun (WGS) entry which is preliminary data.</text>
</comment>
<comment type="similarity">
    <text evidence="2 5">Belongs to the aldose epimerase family.</text>
</comment>
<evidence type="ECO:0000256" key="7">
    <source>
        <dbReference type="PIRSR" id="PIRSR005096-2"/>
    </source>
</evidence>
<keyword evidence="11" id="KW-1185">Reference proteome</keyword>
<dbReference type="InterPro" id="IPR008183">
    <property type="entry name" value="Aldose_1/G6P_1-epimerase"/>
</dbReference>
<dbReference type="PIRSF" id="PIRSF005096">
    <property type="entry name" value="GALM"/>
    <property type="match status" value="1"/>
</dbReference>
<protein>
    <recommendedName>
        <fullName evidence="5">Aldose 1-epimerase</fullName>
        <ecNumber evidence="5">5.1.3.3</ecNumber>
    </recommendedName>
</protein>